<feature type="region of interest" description="Disordered" evidence="1">
    <location>
        <begin position="553"/>
        <end position="1144"/>
    </location>
</feature>
<feature type="compositionally biased region" description="Basic and acidic residues" evidence="1">
    <location>
        <begin position="293"/>
        <end position="310"/>
    </location>
</feature>
<feature type="compositionally biased region" description="Basic and acidic residues" evidence="1">
    <location>
        <begin position="747"/>
        <end position="760"/>
    </location>
</feature>
<dbReference type="Proteomes" id="UP000707731">
    <property type="component" value="Unassembled WGS sequence"/>
</dbReference>
<feature type="compositionally biased region" description="Polar residues" evidence="1">
    <location>
        <begin position="677"/>
        <end position="686"/>
    </location>
</feature>
<dbReference type="EMBL" id="JADLQN010000001">
    <property type="protein sequence ID" value="MBF6354493.1"/>
    <property type="molecule type" value="Genomic_DNA"/>
</dbReference>
<feature type="compositionally biased region" description="Low complexity" evidence="1">
    <location>
        <begin position="417"/>
        <end position="431"/>
    </location>
</feature>
<feature type="compositionally biased region" description="Polar residues" evidence="1">
    <location>
        <begin position="920"/>
        <end position="929"/>
    </location>
</feature>
<feature type="region of interest" description="Disordered" evidence="1">
    <location>
        <begin position="67"/>
        <end position="525"/>
    </location>
</feature>
<protein>
    <submittedName>
        <fullName evidence="2">Uncharacterized protein</fullName>
    </submittedName>
</protein>
<dbReference type="RefSeq" id="WP_195001250.1">
    <property type="nucleotide sequence ID" value="NZ_JADLQN010000001.1"/>
</dbReference>
<feature type="compositionally biased region" description="Basic and acidic residues" evidence="1">
    <location>
        <begin position="441"/>
        <end position="450"/>
    </location>
</feature>
<comment type="caution">
    <text evidence="2">The sequence shown here is derived from an EMBL/GenBank/DDBJ whole genome shotgun (WGS) entry which is preliminary data.</text>
</comment>
<feature type="compositionally biased region" description="Polar residues" evidence="1">
    <location>
        <begin position="120"/>
        <end position="131"/>
    </location>
</feature>
<feature type="compositionally biased region" description="Basic and acidic residues" evidence="1">
    <location>
        <begin position="693"/>
        <end position="707"/>
    </location>
</feature>
<evidence type="ECO:0000256" key="1">
    <source>
        <dbReference type="SAM" id="MobiDB-lite"/>
    </source>
</evidence>
<evidence type="ECO:0000313" key="2">
    <source>
        <dbReference type="EMBL" id="MBF6354493.1"/>
    </source>
</evidence>
<gene>
    <name evidence="2" type="ORF">IU449_08065</name>
</gene>
<sequence>MEHGQQDAEPIGTILSGIATLLRELSDQLDVAAARVDESTGLDARLKKLESWAATAGQDITSLRARMDKVESSEARTALAARPTRAERREAAERAELEAAAGRGGDSATSAGRISGTPGSGTPDSTESHPSSDLVALIRAKDEESAGAASAPVEPDRKKPALEAPAAPARLAPIPRLPAPEVAVVAPTETAAPPEKSEQRAATGSDHSASLAGSAAEAVPSRRLPRANFPRRQPARAESESIGSSLLGGGGRLGRTGPDSGSLAGNDSSLDDGTAAETALVDNASGGNAAHSEASRSAEPVDRERDKGFDDSDPQVEESIGARGGAGQAGAPGVLVPTGGDATVEGTDLDSDEVDGVEEPGTRAGRRSAHVHSVTDTPTVGGDSGPADSPAETAPQPSLPTGLPERIPSAGSRLPRRAAAFSPSAANGADAGEPSAPHTSSRAERRRLAESDAATPDPAYADSASESAHAAPDPVPVPSVEANWPARSLSSDADSDGGVMSAHSTPDGERTGSRHAGATADRLDSARVEMAPTAETPGPAARALGMTAAAVPDTAEQSRHGAAMSEAAAKQLADGDAPVTEVIPGLSALRHLGSDNDDADEGPSIALPQRGPRRADRREAVAMERAEGTADVGARPHSHGAVADEENLLPQRGSGTAHGHRGTGSLPERAAGDSLPTRHSSGSHAQSEPADGFPRRDSGADVPRRDSGTGLPPQDLGADFPHESDVGLPQRASDAVGPQRDSGTELPQRESEAGLLRRDSGLPQRDSGARISRREHDSDLPQSSPGNGLPRGQSAQGLAHPDAAAPSQRDSGGTLPTREAGNALPQRDASGPLPQRDAGNSLPQRGTSRALPGREAGQAYTQDETAETRGPRGMQLGADDVSAAHEVSGSLPTRDAGAGSTALPRRDPGHAAPPRDAVTETASDITGSRSAGRHNSGEDRETEDLLAGSGPRLRPSAHADSPARDGIGAPQSDQRDARFGGARPAGSSGRDSWQGELDRLAAETAYVDGDPGGDDHRAASVGLASPPRRGEIPSGVTRGMEPAGITPRPAPAQPNPFGPPTSSLTAGGDAPVSSDMPFDLDLPASRPQVSTSEVAEQAQSGKQRPTIEDNAHVDKLQAMLDELKRNPAGPFGRATNTPSESSGH</sequence>
<feature type="compositionally biased region" description="Polar residues" evidence="1">
    <location>
        <begin position="1087"/>
        <end position="1103"/>
    </location>
</feature>
<feature type="compositionally biased region" description="Polar residues" evidence="1">
    <location>
        <begin position="1134"/>
        <end position="1144"/>
    </location>
</feature>
<reference evidence="2 3" key="1">
    <citation type="submission" date="2020-10" db="EMBL/GenBank/DDBJ databases">
        <title>Identification of Nocardia species via Next-generation sequencing and recognition of intraspecies genetic diversity.</title>
        <authorList>
            <person name="Li P."/>
            <person name="Li P."/>
            <person name="Lu B."/>
        </authorList>
    </citation>
    <scope>NUCLEOTIDE SEQUENCE [LARGE SCALE GENOMIC DNA]</scope>
    <source>
        <strain evidence="2 3">BJ06-0143</strain>
    </source>
</reference>
<feature type="compositionally biased region" description="Basic and acidic residues" evidence="1">
    <location>
        <begin position="1105"/>
        <end position="1125"/>
    </location>
</feature>
<accession>A0ABS0DCP4</accession>
<proteinExistence type="predicted"/>
<feature type="compositionally biased region" description="Basic and acidic residues" evidence="1">
    <location>
        <begin position="613"/>
        <end position="628"/>
    </location>
</feature>
<feature type="compositionally biased region" description="Acidic residues" evidence="1">
    <location>
        <begin position="347"/>
        <end position="358"/>
    </location>
</feature>
<feature type="compositionally biased region" description="Low complexity" evidence="1">
    <location>
        <begin position="162"/>
        <end position="194"/>
    </location>
</feature>
<keyword evidence="3" id="KW-1185">Reference proteome</keyword>
<feature type="compositionally biased region" description="Pro residues" evidence="1">
    <location>
        <begin position="1048"/>
        <end position="1059"/>
    </location>
</feature>
<name>A0ABS0DCP4_9NOCA</name>
<evidence type="ECO:0000313" key="3">
    <source>
        <dbReference type="Proteomes" id="UP000707731"/>
    </source>
</evidence>
<feature type="compositionally biased region" description="Basic and acidic residues" evidence="1">
    <location>
        <begin position="84"/>
        <end position="97"/>
    </location>
</feature>
<organism evidence="2 3">
    <name type="scientific">Nocardia higoensis</name>
    <dbReference type="NCBI Taxonomy" id="228599"/>
    <lineage>
        <taxon>Bacteria</taxon>
        <taxon>Bacillati</taxon>
        <taxon>Actinomycetota</taxon>
        <taxon>Actinomycetes</taxon>
        <taxon>Mycobacteriales</taxon>
        <taxon>Nocardiaceae</taxon>
        <taxon>Nocardia</taxon>
    </lineage>
</organism>